<evidence type="ECO:0000256" key="2">
    <source>
        <dbReference type="ARBA" id="ARBA00023015"/>
    </source>
</evidence>
<dbReference type="PANTHER" id="PTHR43133:SF8">
    <property type="entry name" value="RNA POLYMERASE SIGMA FACTOR HI_1459-RELATED"/>
    <property type="match status" value="1"/>
</dbReference>
<dbReference type="Proteomes" id="UP000287352">
    <property type="component" value="Unassembled WGS sequence"/>
</dbReference>
<keyword evidence="2" id="KW-0805">Transcription regulation</keyword>
<evidence type="ECO:0000313" key="8">
    <source>
        <dbReference type="EMBL" id="GCE14428.1"/>
    </source>
</evidence>
<dbReference type="Gene3D" id="1.10.1740.10">
    <property type="match status" value="1"/>
</dbReference>
<keyword evidence="4" id="KW-0238">DNA-binding</keyword>
<dbReference type="Pfam" id="PF08281">
    <property type="entry name" value="Sigma70_r4_2"/>
    <property type="match status" value="1"/>
</dbReference>
<evidence type="ECO:0000256" key="5">
    <source>
        <dbReference type="ARBA" id="ARBA00023163"/>
    </source>
</evidence>
<dbReference type="OrthoDB" id="166366at2"/>
<keyword evidence="9" id="KW-1185">Reference proteome</keyword>
<dbReference type="SUPFAM" id="SSF88946">
    <property type="entry name" value="Sigma2 domain of RNA polymerase sigma factors"/>
    <property type="match status" value="1"/>
</dbReference>
<dbReference type="InterPro" id="IPR014284">
    <property type="entry name" value="RNA_pol_sigma-70_dom"/>
</dbReference>
<dbReference type="Gene3D" id="1.10.10.10">
    <property type="entry name" value="Winged helix-like DNA-binding domain superfamily/Winged helix DNA-binding domain"/>
    <property type="match status" value="1"/>
</dbReference>
<reference evidence="9" key="1">
    <citation type="submission" date="2018-12" db="EMBL/GenBank/DDBJ databases">
        <title>Tengunoibacter tsumagoiensis gen. nov., sp. nov., Dictyobacter kobayashii sp. nov., D. alpinus sp. nov., and D. joshuensis sp. nov. and description of Dictyobacteraceae fam. nov. within the order Ktedonobacterales isolated from Tengu-no-mugimeshi.</title>
        <authorList>
            <person name="Wang C.M."/>
            <person name="Zheng Y."/>
            <person name="Sakai Y."/>
            <person name="Toyoda A."/>
            <person name="Minakuchi Y."/>
            <person name="Abe K."/>
            <person name="Yokota A."/>
            <person name="Yabe S."/>
        </authorList>
    </citation>
    <scope>NUCLEOTIDE SEQUENCE [LARGE SCALE GENOMIC DNA]</scope>
    <source>
        <strain evidence="9">Uno3</strain>
    </source>
</reference>
<sequence length="196" mass="22900">MLDRSDEHSDEWLVQHALRGDNQAFEALYLRYFKFVCTLIFNVVHDTTCVEDLAQESFVKVHAKLASLRNGEAFKTWLGRIAMNTARDHLRSVKRKPLCTNEGWEESCVVTFEEQIQQELLFYQVVHVVLQRLIGGQRDCFVLHLQGNSPAEISQRLGLTPGTVRTYISKSYIVFREEYLRLRNVCDDESKETDRW</sequence>
<evidence type="ECO:0000313" key="9">
    <source>
        <dbReference type="Proteomes" id="UP000287352"/>
    </source>
</evidence>
<dbReference type="RefSeq" id="WP_126582007.1">
    <property type="nucleotide sequence ID" value="NZ_BIFR01000002.1"/>
</dbReference>
<accession>A0A402A5M2</accession>
<keyword evidence="5" id="KW-0804">Transcription</keyword>
<evidence type="ECO:0000259" key="6">
    <source>
        <dbReference type="Pfam" id="PF04542"/>
    </source>
</evidence>
<comment type="caution">
    <text evidence="8">The sequence shown here is derived from an EMBL/GenBank/DDBJ whole genome shotgun (WGS) entry which is preliminary data.</text>
</comment>
<gene>
    <name evidence="8" type="ORF">KTT_42870</name>
</gene>
<dbReference type="InterPro" id="IPR013324">
    <property type="entry name" value="RNA_pol_sigma_r3/r4-like"/>
</dbReference>
<dbReference type="GO" id="GO:0003677">
    <property type="term" value="F:DNA binding"/>
    <property type="evidence" value="ECO:0007669"/>
    <property type="project" value="UniProtKB-KW"/>
</dbReference>
<dbReference type="EMBL" id="BIFR01000002">
    <property type="protein sequence ID" value="GCE14428.1"/>
    <property type="molecule type" value="Genomic_DNA"/>
</dbReference>
<dbReference type="PANTHER" id="PTHR43133">
    <property type="entry name" value="RNA POLYMERASE ECF-TYPE SIGMA FACTO"/>
    <property type="match status" value="1"/>
</dbReference>
<dbReference type="GO" id="GO:0016987">
    <property type="term" value="F:sigma factor activity"/>
    <property type="evidence" value="ECO:0007669"/>
    <property type="project" value="UniProtKB-KW"/>
</dbReference>
<dbReference type="NCBIfam" id="TIGR02937">
    <property type="entry name" value="sigma70-ECF"/>
    <property type="match status" value="1"/>
</dbReference>
<evidence type="ECO:0000256" key="4">
    <source>
        <dbReference type="ARBA" id="ARBA00023125"/>
    </source>
</evidence>
<comment type="similarity">
    <text evidence="1">Belongs to the sigma-70 factor family. ECF subfamily.</text>
</comment>
<evidence type="ECO:0000256" key="1">
    <source>
        <dbReference type="ARBA" id="ARBA00010641"/>
    </source>
</evidence>
<dbReference type="AlphaFoldDB" id="A0A402A5M2"/>
<dbReference type="InterPro" id="IPR036388">
    <property type="entry name" value="WH-like_DNA-bd_sf"/>
</dbReference>
<protein>
    <submittedName>
        <fullName evidence="8">Sigma-24</fullName>
    </submittedName>
</protein>
<dbReference type="GO" id="GO:0006352">
    <property type="term" value="P:DNA-templated transcription initiation"/>
    <property type="evidence" value="ECO:0007669"/>
    <property type="project" value="InterPro"/>
</dbReference>
<organism evidence="8 9">
    <name type="scientific">Tengunoibacter tsumagoiensis</name>
    <dbReference type="NCBI Taxonomy" id="2014871"/>
    <lineage>
        <taxon>Bacteria</taxon>
        <taxon>Bacillati</taxon>
        <taxon>Chloroflexota</taxon>
        <taxon>Ktedonobacteria</taxon>
        <taxon>Ktedonobacterales</taxon>
        <taxon>Dictyobacteraceae</taxon>
        <taxon>Tengunoibacter</taxon>
    </lineage>
</organism>
<dbReference type="InterPro" id="IPR007627">
    <property type="entry name" value="RNA_pol_sigma70_r2"/>
</dbReference>
<keyword evidence="3" id="KW-0731">Sigma factor</keyword>
<evidence type="ECO:0000259" key="7">
    <source>
        <dbReference type="Pfam" id="PF08281"/>
    </source>
</evidence>
<dbReference type="InterPro" id="IPR013249">
    <property type="entry name" value="RNA_pol_sigma70_r4_t2"/>
</dbReference>
<proteinExistence type="inferred from homology"/>
<name>A0A402A5M2_9CHLR</name>
<dbReference type="InterPro" id="IPR039425">
    <property type="entry name" value="RNA_pol_sigma-70-like"/>
</dbReference>
<dbReference type="Pfam" id="PF04542">
    <property type="entry name" value="Sigma70_r2"/>
    <property type="match status" value="1"/>
</dbReference>
<evidence type="ECO:0000256" key="3">
    <source>
        <dbReference type="ARBA" id="ARBA00023082"/>
    </source>
</evidence>
<dbReference type="SUPFAM" id="SSF88659">
    <property type="entry name" value="Sigma3 and sigma4 domains of RNA polymerase sigma factors"/>
    <property type="match status" value="1"/>
</dbReference>
<dbReference type="InterPro" id="IPR013325">
    <property type="entry name" value="RNA_pol_sigma_r2"/>
</dbReference>
<feature type="domain" description="RNA polymerase sigma-70 region 2" evidence="6">
    <location>
        <begin position="28"/>
        <end position="95"/>
    </location>
</feature>
<feature type="domain" description="RNA polymerase sigma factor 70 region 4 type 2" evidence="7">
    <location>
        <begin position="126"/>
        <end position="170"/>
    </location>
</feature>